<reference evidence="1" key="1">
    <citation type="submission" date="2023-04" db="EMBL/GenBank/DDBJ databases">
        <title>Draft Genome sequencing of Naganishia species isolated from polar environments using Oxford Nanopore Technology.</title>
        <authorList>
            <person name="Leo P."/>
            <person name="Venkateswaran K."/>
        </authorList>
    </citation>
    <scope>NUCLEOTIDE SEQUENCE</scope>
    <source>
        <strain evidence="1">MNA-CCFEE 5261</strain>
    </source>
</reference>
<sequence>MYNFLHQPPKFRSCDNFKLQCTMDDSPSPVDIEIDDDVDINEQVSEQELESHDSYSQEMHLELDDDVEIVEEREVQEEIAEPEPRIGSNEEENGIEEATTNDEVDEVLTLDENVENIESDMEDDKLKSDSIEEVSPEPNGTDYNEEGEGEEADSGEEKEGEEREEIEEGENEEELVVEKEGTDRTYREDFEEDEAEASGAESGPINETNEYSDVEENEILEEELDAEEEREKEENEGEDEEERDVSDDPQGNDPEYKEDPHEEHDYNQINEPSNPNSPSLSKEDYATLVNEDNRIVTKDEDQPTVPIIIDVADTEFLLVPFKAENSSIDVSLLVPLFDSSSVLELPIEEFFGLMRHNEDLNEIYNFSVDEELVLLFPQFDGLHLTEDNVYSREVTFNDFLSTFERLAENTVSEKPLSMACTLTSQTRFITKFNGLAELIREKKGFESIMKHSPEKRPAESPTSAKKRQRLSID</sequence>
<comment type="caution">
    <text evidence="1">The sequence shown here is derived from an EMBL/GenBank/DDBJ whole genome shotgun (WGS) entry which is preliminary data.</text>
</comment>
<dbReference type="Proteomes" id="UP001241377">
    <property type="component" value="Unassembled WGS sequence"/>
</dbReference>
<name>A0ACC2V9U8_9TREE</name>
<accession>A0ACC2V9U8</accession>
<gene>
    <name evidence="1" type="ORF">QFC19_007374</name>
</gene>
<organism evidence="1 2">
    <name type="scientific">Naganishia cerealis</name>
    <dbReference type="NCBI Taxonomy" id="610337"/>
    <lineage>
        <taxon>Eukaryota</taxon>
        <taxon>Fungi</taxon>
        <taxon>Dikarya</taxon>
        <taxon>Basidiomycota</taxon>
        <taxon>Agaricomycotina</taxon>
        <taxon>Tremellomycetes</taxon>
        <taxon>Filobasidiales</taxon>
        <taxon>Filobasidiaceae</taxon>
        <taxon>Naganishia</taxon>
    </lineage>
</organism>
<dbReference type="EMBL" id="JASBWR010000097">
    <property type="protein sequence ID" value="KAJ9095885.1"/>
    <property type="molecule type" value="Genomic_DNA"/>
</dbReference>
<evidence type="ECO:0000313" key="2">
    <source>
        <dbReference type="Proteomes" id="UP001241377"/>
    </source>
</evidence>
<evidence type="ECO:0000313" key="1">
    <source>
        <dbReference type="EMBL" id="KAJ9095885.1"/>
    </source>
</evidence>
<proteinExistence type="predicted"/>
<keyword evidence="2" id="KW-1185">Reference proteome</keyword>
<protein>
    <submittedName>
        <fullName evidence="1">Uncharacterized protein</fullName>
    </submittedName>
</protein>